<sequence length="75" mass="8307">MRLPLVSPVQTSSTQLDSNSLKIHCLCTVQCERAKKLPDRGPDNQKADPHLWVEKPSIGLLPQFAPSLILQCQVS</sequence>
<accession>A0A8A1LHT2</accession>
<dbReference type="EMBL" id="CP069104">
    <property type="protein sequence ID" value="QSS53589.1"/>
    <property type="molecule type" value="Genomic_DNA"/>
</dbReference>
<proteinExistence type="predicted"/>
<gene>
    <name evidence="1" type="ORF">I7I53_00887</name>
</gene>
<dbReference type="VEuPathDB" id="FungiDB:I7I53_00887"/>
<organism evidence="1 2">
    <name type="scientific">Ajellomyces capsulatus (strain H88)</name>
    <name type="common">Darling's disease fungus</name>
    <name type="synonym">Histoplasma capsulatum</name>
    <dbReference type="NCBI Taxonomy" id="544711"/>
    <lineage>
        <taxon>Eukaryota</taxon>
        <taxon>Fungi</taxon>
        <taxon>Dikarya</taxon>
        <taxon>Ascomycota</taxon>
        <taxon>Pezizomycotina</taxon>
        <taxon>Eurotiomycetes</taxon>
        <taxon>Eurotiomycetidae</taxon>
        <taxon>Onygenales</taxon>
        <taxon>Ajellomycetaceae</taxon>
        <taxon>Histoplasma</taxon>
    </lineage>
</organism>
<dbReference type="AlphaFoldDB" id="A0A8A1LHT2"/>
<evidence type="ECO:0000313" key="1">
    <source>
        <dbReference type="EMBL" id="QSS53589.1"/>
    </source>
</evidence>
<dbReference type="Proteomes" id="UP000663419">
    <property type="component" value="Chromosome 3"/>
</dbReference>
<name>A0A8A1LHT2_AJEC8</name>
<protein>
    <submittedName>
        <fullName evidence="1">Uncharacterized protein</fullName>
    </submittedName>
</protein>
<reference evidence="1" key="1">
    <citation type="submission" date="2021-01" db="EMBL/GenBank/DDBJ databases">
        <title>Chromosome-level genome assembly of a human fungal pathogen reveals clustering of transcriptionally co-regulated genes.</title>
        <authorList>
            <person name="Voorhies M."/>
            <person name="Cohen S."/>
            <person name="Shea T.P."/>
            <person name="Petrus S."/>
            <person name="Munoz J.F."/>
            <person name="Poplawski S."/>
            <person name="Goldman W.E."/>
            <person name="Michael T."/>
            <person name="Cuomo C.A."/>
            <person name="Sil A."/>
            <person name="Beyhan S."/>
        </authorList>
    </citation>
    <scope>NUCLEOTIDE SEQUENCE</scope>
    <source>
        <strain evidence="1">H88</strain>
    </source>
</reference>
<evidence type="ECO:0000313" key="2">
    <source>
        <dbReference type="Proteomes" id="UP000663419"/>
    </source>
</evidence>